<accession>A0A836FIQ4</accession>
<evidence type="ECO:0000313" key="1">
    <source>
        <dbReference type="EMBL" id="KAG5335670.1"/>
    </source>
</evidence>
<dbReference type="SUPFAM" id="SSF52540">
    <property type="entry name" value="P-loop containing nucleoside triphosphate hydrolases"/>
    <property type="match status" value="1"/>
</dbReference>
<reference evidence="1 2" key="1">
    <citation type="submission" date="2020-02" db="EMBL/GenBank/DDBJ databases">
        <title>Relaxed selection underlies rapid genomic changes in the transitions from sociality to social parasitism in ants.</title>
        <authorList>
            <person name="Bi X."/>
        </authorList>
    </citation>
    <scope>NUCLEOTIDE SEQUENCE [LARGE SCALE GENOMIC DNA]</scope>
    <source>
        <strain evidence="1">BGI-DK2014b</strain>
        <tissue evidence="1">Whole body</tissue>
    </source>
</reference>
<feature type="non-terminal residue" evidence="1">
    <location>
        <position position="162"/>
    </location>
</feature>
<name>A0A836FIQ4_9HYME</name>
<dbReference type="PANTHER" id="PTHR47642">
    <property type="entry name" value="ATP-DEPENDENT DNA HELICASE"/>
    <property type="match status" value="1"/>
</dbReference>
<dbReference type="Proteomes" id="UP000670152">
    <property type="component" value="Unassembled WGS sequence"/>
</dbReference>
<dbReference type="GO" id="GO:0004386">
    <property type="term" value="F:helicase activity"/>
    <property type="evidence" value="ECO:0007669"/>
    <property type="project" value="UniProtKB-KW"/>
</dbReference>
<dbReference type="EMBL" id="JAANIB010003909">
    <property type="protein sequence ID" value="KAG5335670.1"/>
    <property type="molecule type" value="Genomic_DNA"/>
</dbReference>
<keyword evidence="1" id="KW-0067">ATP-binding</keyword>
<feature type="non-terminal residue" evidence="1">
    <location>
        <position position="1"/>
    </location>
</feature>
<keyword evidence="1" id="KW-0347">Helicase</keyword>
<proteinExistence type="predicted"/>
<dbReference type="InterPro" id="IPR027417">
    <property type="entry name" value="P-loop_NTPase"/>
</dbReference>
<keyword evidence="1" id="KW-0378">Hydrolase</keyword>
<comment type="caution">
    <text evidence="1">The sequence shown here is derived from an EMBL/GenBank/DDBJ whole genome shotgun (WGS) entry which is preliminary data.</text>
</comment>
<dbReference type="OrthoDB" id="10029506at2759"/>
<keyword evidence="1" id="KW-0547">Nucleotide-binding</keyword>
<sequence length="162" mass="18516">MIRRNIDASLDLVNDIIAIVLLIVKDKIIDYIEKIKILLPTVLEYFIERVSVKFQVMDKVYVIRNQFPLSLSYGITIHKSQSLSLQNAVMDLGNIFSCGQAYVILSRVTSLDGLHLINFDPSSVFASKKAIIEYNRLKRSHNSESGIITISKQRYRKVKDVL</sequence>
<evidence type="ECO:0000313" key="2">
    <source>
        <dbReference type="Proteomes" id="UP000670152"/>
    </source>
</evidence>
<gene>
    <name evidence="1" type="primary">Pif1_1</name>
    <name evidence="1" type="ORF">G6Z77_0006745</name>
</gene>
<keyword evidence="2" id="KW-1185">Reference proteome</keyword>
<dbReference type="InterPro" id="IPR051055">
    <property type="entry name" value="PIF1_helicase"/>
</dbReference>
<organism evidence="1 2">
    <name type="scientific">Acromyrmex heyeri</name>
    <dbReference type="NCBI Taxonomy" id="230685"/>
    <lineage>
        <taxon>Eukaryota</taxon>
        <taxon>Metazoa</taxon>
        <taxon>Ecdysozoa</taxon>
        <taxon>Arthropoda</taxon>
        <taxon>Hexapoda</taxon>
        <taxon>Insecta</taxon>
        <taxon>Pterygota</taxon>
        <taxon>Neoptera</taxon>
        <taxon>Endopterygota</taxon>
        <taxon>Hymenoptera</taxon>
        <taxon>Apocrita</taxon>
        <taxon>Aculeata</taxon>
        <taxon>Formicoidea</taxon>
        <taxon>Formicidae</taxon>
        <taxon>Myrmicinae</taxon>
        <taxon>Acromyrmex</taxon>
    </lineage>
</organism>
<protein>
    <submittedName>
        <fullName evidence="1">PIF1 helicase</fullName>
    </submittedName>
</protein>
<dbReference type="AlphaFoldDB" id="A0A836FIQ4"/>